<dbReference type="RefSeq" id="YP_009285439.1">
    <property type="nucleotide sequence ID" value="NC_031056.1"/>
</dbReference>
<keyword evidence="1" id="KW-1133">Transmembrane helix</keyword>
<accession>A0A140HLT8</accession>
<dbReference type="KEGG" id="vg:29081906"/>
<proteinExistence type="predicted"/>
<reference evidence="2 3" key="1">
    <citation type="journal article" date="2016" name="Genome Announc.">
        <title>Complete Genome Sequence of Bacteriophage Deep-Blue Infecting Emetic Bacillus cereus.</title>
        <authorList>
            <person name="Hock L."/>
            <person name="Gillis A."/>
            <person name="Mahillon J."/>
        </authorList>
    </citation>
    <scope>NUCLEOTIDE SEQUENCE [LARGE SCALE GENOMIC DNA]</scope>
</reference>
<organism evidence="2 3">
    <name type="scientific">Bacillus phage Deep Blue</name>
    <dbReference type="NCBI Taxonomy" id="1792245"/>
    <lineage>
        <taxon>Viruses</taxon>
        <taxon>Duplodnaviria</taxon>
        <taxon>Heunggongvirae</taxon>
        <taxon>Uroviricota</taxon>
        <taxon>Caudoviricetes</taxon>
        <taxon>Herelleviridae</taxon>
        <taxon>Bastillevirinae</taxon>
        <taxon>Caeruleovirus</taxon>
        <taxon>Caeruleovirus deepblue</taxon>
    </lineage>
</organism>
<dbReference type="EMBL" id="KU577463">
    <property type="protein sequence ID" value="AMO25950.1"/>
    <property type="molecule type" value="Genomic_DNA"/>
</dbReference>
<keyword evidence="1" id="KW-0812">Transmembrane</keyword>
<name>A0A140HLT8_9CAUD</name>
<keyword evidence="1" id="KW-0472">Membrane</keyword>
<evidence type="ECO:0000313" key="2">
    <source>
        <dbReference type="EMBL" id="AMO25950.1"/>
    </source>
</evidence>
<gene>
    <name evidence="2" type="ORF">Blue_127</name>
</gene>
<protein>
    <submittedName>
        <fullName evidence="2">Uncharacterized protein</fullName>
    </submittedName>
</protein>
<keyword evidence="3" id="KW-1185">Reference proteome</keyword>
<evidence type="ECO:0000313" key="3">
    <source>
        <dbReference type="Proteomes" id="UP000201785"/>
    </source>
</evidence>
<sequence>MSTFFEVLFGALSWLLVLGWIPLPLLWLLWETNFFDLTVDKEETK</sequence>
<evidence type="ECO:0000256" key="1">
    <source>
        <dbReference type="SAM" id="Phobius"/>
    </source>
</evidence>
<dbReference type="Proteomes" id="UP000201785">
    <property type="component" value="Segment"/>
</dbReference>
<feature type="transmembrane region" description="Helical" evidence="1">
    <location>
        <begin position="7"/>
        <end position="30"/>
    </location>
</feature>
<dbReference type="GeneID" id="29081906"/>